<keyword evidence="1" id="KW-0732">Signal</keyword>
<dbReference type="EMBL" id="NESP01000002">
    <property type="protein sequence ID" value="PUE56434.1"/>
    <property type="molecule type" value="Genomic_DNA"/>
</dbReference>
<feature type="domain" description="TraK N-terminal" evidence="2">
    <location>
        <begin position="97"/>
        <end position="184"/>
    </location>
</feature>
<comment type="caution">
    <text evidence="4">The sequence shown here is derived from an EMBL/GenBank/DDBJ whole genome shotgun (WGS) entry which is preliminary data.</text>
</comment>
<feature type="chain" id="PRO_5016455811" description="Conjugal transfer protein TraK" evidence="1">
    <location>
        <begin position="25"/>
        <end position="310"/>
    </location>
</feature>
<dbReference type="Pfam" id="PF06586">
    <property type="entry name" value="TraK_N"/>
    <property type="match status" value="1"/>
</dbReference>
<keyword evidence="5" id="KW-1185">Reference proteome</keyword>
<evidence type="ECO:0000313" key="4">
    <source>
        <dbReference type="EMBL" id="PUE56434.1"/>
    </source>
</evidence>
<protein>
    <recommendedName>
        <fullName evidence="6">Conjugal transfer protein TraK</fullName>
    </recommendedName>
</protein>
<dbReference type="InterPro" id="IPR055397">
    <property type="entry name" value="TraK_C"/>
</dbReference>
<gene>
    <name evidence="4" type="ORF">B9Z44_14395</name>
</gene>
<evidence type="ECO:0008006" key="6">
    <source>
        <dbReference type="Google" id="ProtNLM"/>
    </source>
</evidence>
<dbReference type="Proteomes" id="UP000251341">
    <property type="component" value="Unassembled WGS sequence"/>
</dbReference>
<sequence>MKLHKYPRTLVALASLLLASLVWADAPAPESTPASDKQHVEIVKKVAPKKEWNSTEVNSAIAVKNIPTKEINLPGVMKIEGASTSALDFTRARTIQMNNGGSVSVYLSSTEPNRIQLPFVNPHVIGTTDVMIDKRAKSNNIYVAFKQGVTKAVPIFIETDDGSGPVLGLQLIPKGIASQTIIVEDVAPRAASDSAKGNKGSEYVASTQSLMETVALNATPNGYSIVEIKVPPIAMNGLLVEVEKKLSNREADIFVYRVLNPGPAATSIRESEFDGDLVQAISVHPKPNLKAGESTRVIVLARKEQKTKGQ</sequence>
<proteinExistence type="predicted"/>
<organism evidence="4 5">
    <name type="scientific">Limnohabitans curvus</name>
    <dbReference type="NCBI Taxonomy" id="323423"/>
    <lineage>
        <taxon>Bacteria</taxon>
        <taxon>Pseudomonadati</taxon>
        <taxon>Pseudomonadota</taxon>
        <taxon>Betaproteobacteria</taxon>
        <taxon>Burkholderiales</taxon>
        <taxon>Comamonadaceae</taxon>
        <taxon>Limnohabitans</taxon>
    </lineage>
</organism>
<dbReference type="AlphaFoldDB" id="A0A315EKM0"/>
<dbReference type="InterPro" id="IPR010563">
    <property type="entry name" value="TraK_N"/>
</dbReference>
<reference evidence="4 5" key="1">
    <citation type="submission" date="2017-04" db="EMBL/GenBank/DDBJ databases">
        <title>Unexpected and diverse lifestyles within the genus Limnohabitans.</title>
        <authorList>
            <person name="Kasalicky V."/>
            <person name="Mehrshad M."/>
            <person name="Andrei S.-A."/>
            <person name="Salcher M."/>
            <person name="Kratochvilova H."/>
            <person name="Simek K."/>
            <person name="Ghai R."/>
        </authorList>
    </citation>
    <scope>NUCLEOTIDE SEQUENCE [LARGE SCALE GENOMIC DNA]</scope>
    <source>
        <strain evidence="4 5">MWH-C5</strain>
    </source>
</reference>
<evidence type="ECO:0000259" key="2">
    <source>
        <dbReference type="Pfam" id="PF06586"/>
    </source>
</evidence>
<feature type="signal peptide" evidence="1">
    <location>
        <begin position="1"/>
        <end position="24"/>
    </location>
</feature>
<evidence type="ECO:0000259" key="3">
    <source>
        <dbReference type="Pfam" id="PF23536"/>
    </source>
</evidence>
<name>A0A315EKM0_9BURK</name>
<accession>A0A315EKM0</accession>
<feature type="domain" description="TraK C-terminal" evidence="3">
    <location>
        <begin position="205"/>
        <end position="299"/>
    </location>
</feature>
<evidence type="ECO:0000313" key="5">
    <source>
        <dbReference type="Proteomes" id="UP000251341"/>
    </source>
</evidence>
<dbReference type="Pfam" id="PF23536">
    <property type="entry name" value="TraK_C"/>
    <property type="match status" value="1"/>
</dbReference>
<evidence type="ECO:0000256" key="1">
    <source>
        <dbReference type="SAM" id="SignalP"/>
    </source>
</evidence>
<dbReference type="RefSeq" id="WP_108402961.1">
    <property type="nucleotide sequence ID" value="NZ_NESP01000002.1"/>
</dbReference>